<dbReference type="OrthoDB" id="5245264at2759"/>
<evidence type="ECO:0000313" key="1">
    <source>
        <dbReference type="EMBL" id="KAH7126562.1"/>
    </source>
</evidence>
<dbReference type="Proteomes" id="UP000717696">
    <property type="component" value="Unassembled WGS sequence"/>
</dbReference>
<sequence length="161" mass="18833">MLIGMLDHQFKQSHYDSIILSGLAIMGIDSEGKWIKPAEYTPKYSGIIKVARMLVLYQLYIEREDEVAEKMKVIEEEQAREEAEGIYRIMQRKSHRFITQVSERDDSEPTLMDWIYDIRTYGMKIRYATAAGGTIDWRGNMIIYRSVRVTTSQLSEIMHTL</sequence>
<accession>A0A9P9DWV8</accession>
<comment type="caution">
    <text evidence="1">The sequence shown here is derived from an EMBL/GenBank/DDBJ whole genome shotgun (WGS) entry which is preliminary data.</text>
</comment>
<feature type="non-terminal residue" evidence="1">
    <location>
        <position position="161"/>
    </location>
</feature>
<keyword evidence="2" id="KW-1185">Reference proteome</keyword>
<evidence type="ECO:0000313" key="2">
    <source>
        <dbReference type="Proteomes" id="UP000717696"/>
    </source>
</evidence>
<organism evidence="1 2">
    <name type="scientific">Dactylonectria estremocensis</name>
    <dbReference type="NCBI Taxonomy" id="1079267"/>
    <lineage>
        <taxon>Eukaryota</taxon>
        <taxon>Fungi</taxon>
        <taxon>Dikarya</taxon>
        <taxon>Ascomycota</taxon>
        <taxon>Pezizomycotina</taxon>
        <taxon>Sordariomycetes</taxon>
        <taxon>Hypocreomycetidae</taxon>
        <taxon>Hypocreales</taxon>
        <taxon>Nectriaceae</taxon>
        <taxon>Dactylonectria</taxon>
    </lineage>
</organism>
<dbReference type="EMBL" id="JAGMUU010000023">
    <property type="protein sequence ID" value="KAH7126562.1"/>
    <property type="molecule type" value="Genomic_DNA"/>
</dbReference>
<gene>
    <name evidence="1" type="ORF">B0J13DRAFT_646665</name>
</gene>
<name>A0A9P9DWV8_9HYPO</name>
<proteinExistence type="predicted"/>
<reference evidence="1" key="1">
    <citation type="journal article" date="2021" name="Nat. Commun.">
        <title>Genetic determinants of endophytism in the Arabidopsis root mycobiome.</title>
        <authorList>
            <person name="Mesny F."/>
            <person name="Miyauchi S."/>
            <person name="Thiergart T."/>
            <person name="Pickel B."/>
            <person name="Atanasova L."/>
            <person name="Karlsson M."/>
            <person name="Huettel B."/>
            <person name="Barry K.W."/>
            <person name="Haridas S."/>
            <person name="Chen C."/>
            <person name="Bauer D."/>
            <person name="Andreopoulos W."/>
            <person name="Pangilinan J."/>
            <person name="LaButti K."/>
            <person name="Riley R."/>
            <person name="Lipzen A."/>
            <person name="Clum A."/>
            <person name="Drula E."/>
            <person name="Henrissat B."/>
            <person name="Kohler A."/>
            <person name="Grigoriev I.V."/>
            <person name="Martin F.M."/>
            <person name="Hacquard S."/>
        </authorList>
    </citation>
    <scope>NUCLEOTIDE SEQUENCE</scope>
    <source>
        <strain evidence="1">MPI-CAGE-AT-0021</strain>
    </source>
</reference>
<dbReference type="AlphaFoldDB" id="A0A9P9DWV8"/>
<protein>
    <submittedName>
        <fullName evidence="1">Uncharacterized protein</fullName>
    </submittedName>
</protein>